<evidence type="ECO:0000256" key="3">
    <source>
        <dbReference type="ARBA" id="ARBA00022525"/>
    </source>
</evidence>
<sequence length="127" mass="13858">MEKASPLIVLFIFFIILAYGANEVMANICQESLGGCDQCNERCKAKRGPKSEGDCQSRIYNLCMCNYQCGPPPPPPEPKVCYGGAGLCSQKCSNNCCNQICANKYSRGNGFCEKIGSINLCKCQYPC</sequence>
<keyword evidence="3 9" id="KW-0964">Secreted</keyword>
<dbReference type="Proteomes" id="UP000008694">
    <property type="component" value="Unassembled WGS sequence"/>
</dbReference>
<evidence type="ECO:0000256" key="4">
    <source>
        <dbReference type="ARBA" id="ARBA00022529"/>
    </source>
</evidence>
<evidence type="ECO:0000313" key="10">
    <source>
        <dbReference type="EMBL" id="EFH45659.1"/>
    </source>
</evidence>
<evidence type="ECO:0000256" key="8">
    <source>
        <dbReference type="ARBA" id="ARBA00023157"/>
    </source>
</evidence>
<evidence type="ECO:0000256" key="1">
    <source>
        <dbReference type="ARBA" id="ARBA00004613"/>
    </source>
</evidence>
<keyword evidence="7 9" id="KW-0611">Plant defense</keyword>
<dbReference type="InterPro" id="IPR039641">
    <property type="entry name" value="LCR"/>
</dbReference>
<evidence type="ECO:0000256" key="5">
    <source>
        <dbReference type="ARBA" id="ARBA00022577"/>
    </source>
</evidence>
<dbReference type="PANTHER" id="PTHR36788">
    <property type="entry name" value="DEFENSIN-LIKE PROTEIN 183"/>
    <property type="match status" value="1"/>
</dbReference>
<organism evidence="11">
    <name type="scientific">Arabidopsis lyrata subsp. lyrata</name>
    <name type="common">Lyre-leaved rock-cress</name>
    <dbReference type="NCBI Taxonomy" id="81972"/>
    <lineage>
        <taxon>Eukaryota</taxon>
        <taxon>Viridiplantae</taxon>
        <taxon>Streptophyta</taxon>
        <taxon>Embryophyta</taxon>
        <taxon>Tracheophyta</taxon>
        <taxon>Spermatophyta</taxon>
        <taxon>Magnoliopsida</taxon>
        <taxon>eudicotyledons</taxon>
        <taxon>Gunneridae</taxon>
        <taxon>Pentapetalae</taxon>
        <taxon>rosids</taxon>
        <taxon>malvids</taxon>
        <taxon>Brassicales</taxon>
        <taxon>Brassicaceae</taxon>
        <taxon>Camelineae</taxon>
        <taxon>Arabidopsis</taxon>
    </lineage>
</organism>
<dbReference type="EMBL" id="GL348719">
    <property type="protein sequence ID" value="EFH45659.1"/>
    <property type="molecule type" value="Genomic_DNA"/>
</dbReference>
<evidence type="ECO:0000256" key="9">
    <source>
        <dbReference type="RuleBase" id="RU367109"/>
    </source>
</evidence>
<name>D7MC94_ARALL</name>
<keyword evidence="6 9" id="KW-0732">Signal</keyword>
<comment type="similarity">
    <text evidence="2 9">Belongs to the DEFL family.</text>
</comment>
<reference evidence="11" key="1">
    <citation type="journal article" date="2011" name="Nat. Genet.">
        <title>The Arabidopsis lyrata genome sequence and the basis of rapid genome size change.</title>
        <authorList>
            <person name="Hu T.T."/>
            <person name="Pattyn P."/>
            <person name="Bakker E.G."/>
            <person name="Cao J."/>
            <person name="Cheng J.-F."/>
            <person name="Clark R.M."/>
            <person name="Fahlgren N."/>
            <person name="Fawcett J.A."/>
            <person name="Grimwood J."/>
            <person name="Gundlach H."/>
            <person name="Haberer G."/>
            <person name="Hollister J.D."/>
            <person name="Ossowski S."/>
            <person name="Ottilar R.P."/>
            <person name="Salamov A.A."/>
            <person name="Schneeberger K."/>
            <person name="Spannagl M."/>
            <person name="Wang X."/>
            <person name="Yang L."/>
            <person name="Nasrallah M.E."/>
            <person name="Bergelson J."/>
            <person name="Carrington J.C."/>
            <person name="Gaut B.S."/>
            <person name="Schmutz J."/>
            <person name="Mayer K.F.X."/>
            <person name="Van de Peer Y."/>
            <person name="Grigoriev I.V."/>
            <person name="Nordborg M."/>
            <person name="Weigel D."/>
            <person name="Guo Y.-L."/>
        </authorList>
    </citation>
    <scope>NUCLEOTIDE SEQUENCE [LARGE SCALE GENOMIC DNA]</scope>
    <source>
        <strain evidence="11">cv. MN47</strain>
    </source>
</reference>
<dbReference type="PANTHER" id="PTHR36788:SF2">
    <property type="entry name" value="DEFENSIN-LIKE PROTEIN 183"/>
    <property type="match status" value="1"/>
</dbReference>
<gene>
    <name evidence="10" type="ORF">ARALYDRAFT_913481</name>
</gene>
<protein>
    <recommendedName>
        <fullName evidence="9">Defensin-like protein</fullName>
    </recommendedName>
</protein>
<dbReference type="HOGENOM" id="CLU_158287_1_1_1"/>
<dbReference type="eggNOG" id="ENOG502SD1Z">
    <property type="taxonomic scope" value="Eukaryota"/>
</dbReference>
<dbReference type="GO" id="GO:0050832">
    <property type="term" value="P:defense response to fungus"/>
    <property type="evidence" value="ECO:0007669"/>
    <property type="project" value="UniProtKB-UniRule"/>
</dbReference>
<keyword evidence="8" id="KW-1015">Disulfide bond</keyword>
<evidence type="ECO:0000313" key="11">
    <source>
        <dbReference type="Proteomes" id="UP000008694"/>
    </source>
</evidence>
<keyword evidence="4 9" id="KW-0929">Antimicrobial</keyword>
<dbReference type="GO" id="GO:0031640">
    <property type="term" value="P:killing of cells of another organism"/>
    <property type="evidence" value="ECO:0007669"/>
    <property type="project" value="UniProtKB-UniRule"/>
</dbReference>
<keyword evidence="11" id="KW-1185">Reference proteome</keyword>
<proteinExistence type="inferred from homology"/>
<feature type="signal peptide" evidence="9">
    <location>
        <begin position="1"/>
        <end position="20"/>
    </location>
</feature>
<accession>D7MC94</accession>
<dbReference type="GO" id="GO:0005576">
    <property type="term" value="C:extracellular region"/>
    <property type="evidence" value="ECO:0007669"/>
    <property type="project" value="UniProtKB-SubCell"/>
</dbReference>
<feature type="chain" id="PRO_5027160769" description="Defensin-like protein" evidence="9">
    <location>
        <begin position="21"/>
        <end position="127"/>
    </location>
</feature>
<dbReference type="Gramene" id="scaffold_701223.1">
    <property type="protein sequence ID" value="scaffold_701223.1"/>
    <property type="gene ID" value="scaffold_701223.1"/>
</dbReference>
<evidence type="ECO:0000256" key="7">
    <source>
        <dbReference type="ARBA" id="ARBA00022821"/>
    </source>
</evidence>
<evidence type="ECO:0000256" key="6">
    <source>
        <dbReference type="ARBA" id="ARBA00022729"/>
    </source>
</evidence>
<dbReference type="AlphaFoldDB" id="D7MC94"/>
<evidence type="ECO:0000256" key="2">
    <source>
        <dbReference type="ARBA" id="ARBA00006722"/>
    </source>
</evidence>
<dbReference type="STRING" id="81972.D7MC94"/>
<comment type="subcellular location">
    <subcellularLocation>
        <location evidence="1 9">Secreted</location>
    </subcellularLocation>
</comment>
<keyword evidence="5 9" id="KW-0295">Fungicide</keyword>